<dbReference type="AlphaFoldDB" id="A0AAE0VUR4"/>
<evidence type="ECO:0008006" key="5">
    <source>
        <dbReference type="Google" id="ProtNLM"/>
    </source>
</evidence>
<comment type="caution">
    <text evidence="3">The sequence shown here is derived from an EMBL/GenBank/DDBJ whole genome shotgun (WGS) entry which is preliminary data.</text>
</comment>
<evidence type="ECO:0000256" key="2">
    <source>
        <dbReference type="SAM" id="SignalP"/>
    </source>
</evidence>
<organism evidence="3 4">
    <name type="scientific">Potamilus streckersoni</name>
    <dbReference type="NCBI Taxonomy" id="2493646"/>
    <lineage>
        <taxon>Eukaryota</taxon>
        <taxon>Metazoa</taxon>
        <taxon>Spiralia</taxon>
        <taxon>Lophotrochozoa</taxon>
        <taxon>Mollusca</taxon>
        <taxon>Bivalvia</taxon>
        <taxon>Autobranchia</taxon>
        <taxon>Heteroconchia</taxon>
        <taxon>Palaeoheterodonta</taxon>
        <taxon>Unionida</taxon>
        <taxon>Unionoidea</taxon>
        <taxon>Unionidae</taxon>
        <taxon>Ambleminae</taxon>
        <taxon>Lampsilini</taxon>
        <taxon>Potamilus</taxon>
    </lineage>
</organism>
<reference evidence="3" key="2">
    <citation type="journal article" date="2021" name="Genome Biol. Evol.">
        <title>Developing a high-quality reference genome for a parasitic bivalve with doubly uniparental inheritance (Bivalvia: Unionida).</title>
        <authorList>
            <person name="Smith C.H."/>
        </authorList>
    </citation>
    <scope>NUCLEOTIDE SEQUENCE</scope>
    <source>
        <strain evidence="3">CHS0354</strain>
        <tissue evidence="3">Mantle</tissue>
    </source>
</reference>
<evidence type="ECO:0000256" key="1">
    <source>
        <dbReference type="SAM" id="MobiDB-lite"/>
    </source>
</evidence>
<accession>A0AAE0VUR4</accession>
<protein>
    <recommendedName>
        <fullName evidence="5">Secreted protein</fullName>
    </recommendedName>
</protein>
<feature type="signal peptide" evidence="2">
    <location>
        <begin position="1"/>
        <end position="17"/>
    </location>
</feature>
<gene>
    <name evidence="3" type="ORF">CHS0354_005345</name>
</gene>
<proteinExistence type="predicted"/>
<reference evidence="3" key="3">
    <citation type="submission" date="2023-05" db="EMBL/GenBank/DDBJ databases">
        <authorList>
            <person name="Smith C.H."/>
        </authorList>
    </citation>
    <scope>NUCLEOTIDE SEQUENCE</scope>
    <source>
        <strain evidence="3">CHS0354</strain>
        <tissue evidence="3">Mantle</tissue>
    </source>
</reference>
<dbReference type="Proteomes" id="UP001195483">
    <property type="component" value="Unassembled WGS sequence"/>
</dbReference>
<evidence type="ECO:0000313" key="4">
    <source>
        <dbReference type="Proteomes" id="UP001195483"/>
    </source>
</evidence>
<dbReference type="EMBL" id="JAEAOA010000378">
    <property type="protein sequence ID" value="KAK3591418.1"/>
    <property type="molecule type" value="Genomic_DNA"/>
</dbReference>
<name>A0AAE0VUR4_9BIVA</name>
<reference evidence="3" key="1">
    <citation type="journal article" date="2021" name="Genome Biol. Evol.">
        <title>A High-Quality Reference Genome for a Parasitic Bivalve with Doubly Uniparental Inheritance (Bivalvia: Unionida).</title>
        <authorList>
            <person name="Smith C.H."/>
        </authorList>
    </citation>
    <scope>NUCLEOTIDE SEQUENCE</scope>
    <source>
        <strain evidence="3">CHS0354</strain>
    </source>
</reference>
<keyword evidence="4" id="KW-1185">Reference proteome</keyword>
<evidence type="ECO:0000313" key="3">
    <source>
        <dbReference type="EMBL" id="KAK3591418.1"/>
    </source>
</evidence>
<sequence length="210" mass="22681">MTAVAMVVIAALDFAVAMEEYSSGVNLEQNGDSLAIVSKHKKALTSIPVLQLGILSACQKTSSDKVNLVLAGKQVWTNFTAGNTKCLPEMKCGKKIVTKYKSALTSIPVLQLGILSACQKQVRTKYVWCLPENKFGQTGNTKCLPDKKCGQRISGDILPGATTGSIAILEISGRKYLWRPSGSSSQYCGSYEKKDVQERPSLETHPLGTH</sequence>
<feature type="chain" id="PRO_5042159669" description="Secreted protein" evidence="2">
    <location>
        <begin position="18"/>
        <end position="210"/>
    </location>
</feature>
<feature type="region of interest" description="Disordered" evidence="1">
    <location>
        <begin position="180"/>
        <end position="210"/>
    </location>
</feature>
<keyword evidence="2" id="KW-0732">Signal</keyword>
<feature type="compositionally biased region" description="Basic and acidic residues" evidence="1">
    <location>
        <begin position="191"/>
        <end position="202"/>
    </location>
</feature>